<feature type="compositionally biased region" description="Basic and acidic residues" evidence="1">
    <location>
        <begin position="67"/>
        <end position="77"/>
    </location>
</feature>
<dbReference type="AlphaFoldDB" id="A0A644ZIR7"/>
<organism evidence="2">
    <name type="scientific">bioreactor metagenome</name>
    <dbReference type="NCBI Taxonomy" id="1076179"/>
    <lineage>
        <taxon>unclassified sequences</taxon>
        <taxon>metagenomes</taxon>
        <taxon>ecological metagenomes</taxon>
    </lineage>
</organism>
<accession>A0A644ZIR7</accession>
<proteinExistence type="predicted"/>
<comment type="caution">
    <text evidence="2">The sequence shown here is derived from an EMBL/GenBank/DDBJ whole genome shotgun (WGS) entry which is preliminary data.</text>
</comment>
<feature type="compositionally biased region" description="Polar residues" evidence="1">
    <location>
        <begin position="31"/>
        <end position="45"/>
    </location>
</feature>
<reference evidence="2" key="1">
    <citation type="submission" date="2019-08" db="EMBL/GenBank/DDBJ databases">
        <authorList>
            <person name="Kucharzyk K."/>
            <person name="Murdoch R.W."/>
            <person name="Higgins S."/>
            <person name="Loffler F."/>
        </authorList>
    </citation>
    <scope>NUCLEOTIDE SEQUENCE</scope>
</reference>
<feature type="region of interest" description="Disordered" evidence="1">
    <location>
        <begin position="22"/>
        <end position="46"/>
    </location>
</feature>
<evidence type="ECO:0000313" key="2">
    <source>
        <dbReference type="EMBL" id="MPM38593.1"/>
    </source>
</evidence>
<sequence>MGKSLFRPVSWGTYPATDRSSPGFFPKTETVPESGTSSPRASFSSVVLPPPLGPMIIRNSPCGTEKVTSRRTESVPKEKFTPLNERAFFISDMTSRFLPLCFPRVPAHLAPVLSSSDRCRKCTPLRTRLKGLKMR</sequence>
<gene>
    <name evidence="2" type="ORF">SDC9_85222</name>
</gene>
<evidence type="ECO:0000256" key="1">
    <source>
        <dbReference type="SAM" id="MobiDB-lite"/>
    </source>
</evidence>
<protein>
    <submittedName>
        <fullName evidence="2">Uncharacterized protein</fullName>
    </submittedName>
</protein>
<dbReference type="EMBL" id="VSSQ01008337">
    <property type="protein sequence ID" value="MPM38593.1"/>
    <property type="molecule type" value="Genomic_DNA"/>
</dbReference>
<feature type="region of interest" description="Disordered" evidence="1">
    <location>
        <begin position="58"/>
        <end position="77"/>
    </location>
</feature>
<name>A0A644ZIR7_9ZZZZ</name>